<reference evidence="1" key="1">
    <citation type="submission" date="2021-02" db="EMBL/GenBank/DDBJ databases">
        <authorList>
            <person name="Syme A R."/>
            <person name="Syme A R."/>
            <person name="Moolhuijzen P."/>
        </authorList>
    </citation>
    <scope>NUCLEOTIDE SEQUENCE</scope>
    <source>
        <strain evidence="1">W1-1</strain>
    </source>
</reference>
<dbReference type="EMBL" id="HG992978">
    <property type="protein sequence ID" value="CAE7013863.1"/>
    <property type="molecule type" value="Genomic_DNA"/>
</dbReference>
<proteinExistence type="predicted"/>
<gene>
    <name evidence="1" type="ORF">PTTW11_02565</name>
</gene>
<dbReference type="Proteomes" id="UP000472372">
    <property type="component" value="Chromosome 2"/>
</dbReference>
<name>A0A6S6VVW7_9PLEO</name>
<evidence type="ECO:0000313" key="1">
    <source>
        <dbReference type="EMBL" id="CAE7013863.1"/>
    </source>
</evidence>
<dbReference type="AlphaFoldDB" id="A0A6S6VVW7"/>
<evidence type="ECO:0000313" key="2">
    <source>
        <dbReference type="Proteomes" id="UP000472372"/>
    </source>
</evidence>
<protein>
    <submittedName>
        <fullName evidence="1">Uncharacterized protein</fullName>
    </submittedName>
</protein>
<sequence length="338" mass="37377">MAPVAVIEREAPEVVPHAHKPVRSRLPAALRVPILITLNLGINALLWEFASNFLPSELGAISKVPTEDDITSFYSPVARIAMRCLTVGLAWFFNYDFIDVSALVLLTYAPYTYLINTFYEITVLTSAVDLGIEIASFAVPTYLLRPRSVVHKSNAPLRNRFLLNSFQVQLSSSLLAAGVYVVVLWSGLKTGYLNVFLVEFFDIRTLENAHLETPVSLAWKALFAGTAAKAFLLNPSFAAQPLPGTETPVEEFDPSTATLTQTFEHNFFNFSKRTRTLIQQTVILNSFLFIGNVQKCMTLKGTDLIGALGYAGVWVVANTVISLWFGWIGDTSADYEPL</sequence>
<organism evidence="1 2">
    <name type="scientific">Pyrenophora teres f. teres</name>
    <dbReference type="NCBI Taxonomy" id="97479"/>
    <lineage>
        <taxon>Eukaryota</taxon>
        <taxon>Fungi</taxon>
        <taxon>Dikarya</taxon>
        <taxon>Ascomycota</taxon>
        <taxon>Pezizomycotina</taxon>
        <taxon>Dothideomycetes</taxon>
        <taxon>Pleosporomycetidae</taxon>
        <taxon>Pleosporales</taxon>
        <taxon>Pleosporineae</taxon>
        <taxon>Pleosporaceae</taxon>
        <taxon>Pyrenophora</taxon>
    </lineage>
</organism>
<accession>A0A6S6VVW7</accession>